<dbReference type="OrthoDB" id="9807885at2"/>
<dbReference type="EMBL" id="BEDT01000001">
    <property type="protein sequence ID" value="GAX46883.1"/>
    <property type="molecule type" value="Genomic_DNA"/>
</dbReference>
<gene>
    <name evidence="4" type="ORF">RsY01_463</name>
</gene>
<dbReference type="InterPro" id="IPR005814">
    <property type="entry name" value="Aminotrans_3"/>
</dbReference>
<name>A0A224XB50_9LACT</name>
<keyword evidence="4" id="KW-0032">Aminotransferase</keyword>
<dbReference type="RefSeq" id="WP_094783944.1">
    <property type="nucleotide sequence ID" value="NZ_BEDT01000001.1"/>
</dbReference>
<evidence type="ECO:0000256" key="1">
    <source>
        <dbReference type="ARBA" id="ARBA00008954"/>
    </source>
</evidence>
<evidence type="ECO:0000256" key="3">
    <source>
        <dbReference type="RuleBase" id="RU003560"/>
    </source>
</evidence>
<dbReference type="Gene3D" id="3.90.1150.10">
    <property type="entry name" value="Aspartate Aminotransferase, domain 1"/>
    <property type="match status" value="1"/>
</dbReference>
<dbReference type="InterPro" id="IPR015421">
    <property type="entry name" value="PyrdxlP-dep_Trfase_major"/>
</dbReference>
<comment type="caution">
    <text evidence="4">The sequence shown here is derived from an EMBL/GenBank/DDBJ whole genome shotgun (WGS) entry which is preliminary data.</text>
</comment>
<keyword evidence="4" id="KW-0808">Transferase</keyword>
<dbReference type="Proteomes" id="UP000218689">
    <property type="component" value="Unassembled WGS sequence"/>
</dbReference>
<dbReference type="InterPro" id="IPR015424">
    <property type="entry name" value="PyrdxlP-dep_Trfase"/>
</dbReference>
<proteinExistence type="inferred from homology"/>
<accession>A0A224XB50</accession>
<evidence type="ECO:0000256" key="2">
    <source>
        <dbReference type="ARBA" id="ARBA00022898"/>
    </source>
</evidence>
<dbReference type="SUPFAM" id="SSF53383">
    <property type="entry name" value="PLP-dependent transferases"/>
    <property type="match status" value="1"/>
</dbReference>
<evidence type="ECO:0000313" key="5">
    <source>
        <dbReference type="Proteomes" id="UP000218689"/>
    </source>
</evidence>
<protein>
    <submittedName>
        <fullName evidence="4">Acetylornithine aminotransferase</fullName>
    </submittedName>
</protein>
<organism evidence="4 5">
    <name type="scientific">Pseudolactococcus reticulitermitis</name>
    <dbReference type="NCBI Taxonomy" id="2025039"/>
    <lineage>
        <taxon>Bacteria</taxon>
        <taxon>Bacillati</taxon>
        <taxon>Bacillota</taxon>
        <taxon>Bacilli</taxon>
        <taxon>Lactobacillales</taxon>
        <taxon>Streptococcaceae</taxon>
        <taxon>Pseudolactococcus</taxon>
    </lineage>
</organism>
<dbReference type="PANTHER" id="PTHR43094">
    <property type="entry name" value="AMINOTRANSFERASE"/>
    <property type="match status" value="1"/>
</dbReference>
<dbReference type="Pfam" id="PF00202">
    <property type="entry name" value="Aminotran_3"/>
    <property type="match status" value="1"/>
</dbReference>
<keyword evidence="5" id="KW-1185">Reference proteome</keyword>
<evidence type="ECO:0000313" key="4">
    <source>
        <dbReference type="EMBL" id="GAX46883.1"/>
    </source>
</evidence>
<comment type="similarity">
    <text evidence="1 3">Belongs to the class-III pyridoxal-phosphate-dependent aminotransferase family.</text>
</comment>
<reference evidence="5" key="1">
    <citation type="submission" date="2017-08" db="EMBL/GenBank/DDBJ databases">
        <title>Draft genome sequence of Lactococcus sp. strain Rs-Y01, isolated from the gut of the lower termite Reticulitermes speratus.</title>
        <authorList>
            <person name="Ohkuma M."/>
            <person name="Yuki M."/>
        </authorList>
    </citation>
    <scope>NUCLEOTIDE SEQUENCE [LARGE SCALE GENOMIC DNA]</scope>
    <source>
        <strain evidence="5">Rs-Y01</strain>
    </source>
</reference>
<dbReference type="InterPro" id="IPR015422">
    <property type="entry name" value="PyrdxlP-dep_Trfase_small"/>
</dbReference>
<sequence length="398" mass="44635">MDYLIKRNLFDNKIVDADNIYLIDESGNKIIDGCSNSMNVNFGYKVDELEKVIAEQLNSINFMHTGKGITQAAIDLSIELHDMTSHIGDYLVYLTTSGSDCIEASLRIAFLYHKMKGDIRTKVMSFEGSYHGSTLGALSVSGHEKFINMYEEYTTTATFIPTEQEKFQNCYNFNDFSSLILDSMITNPIGSKIIEEDYIEKLLSKSIIGDCVTIFDEIATSMGRLGTSFGFNEKFSPDIICISKGLGVGYANIGAVLVSPRIMNNIEPSQILGHTFNATPVDCSVGLAVLEYLKKNKIYENVNDMGKYMGKYLQSLKKEFPIISKISGKGLMWSIHFSNKISSKRFIDLCFDKGLMLLNNEIGVNNHVTICPPLIINQKQLYEIYTILEDCLKEIHNG</sequence>
<keyword evidence="2 3" id="KW-0663">Pyridoxal phosphate</keyword>
<dbReference type="Gene3D" id="3.40.640.10">
    <property type="entry name" value="Type I PLP-dependent aspartate aminotransferase-like (Major domain)"/>
    <property type="match status" value="1"/>
</dbReference>
<dbReference type="GO" id="GO:0030170">
    <property type="term" value="F:pyridoxal phosphate binding"/>
    <property type="evidence" value="ECO:0007669"/>
    <property type="project" value="InterPro"/>
</dbReference>
<dbReference type="AlphaFoldDB" id="A0A224XB50"/>
<dbReference type="GO" id="GO:0008483">
    <property type="term" value="F:transaminase activity"/>
    <property type="evidence" value="ECO:0007669"/>
    <property type="project" value="UniProtKB-KW"/>
</dbReference>
<dbReference type="PANTHER" id="PTHR43094:SF1">
    <property type="entry name" value="AMINOTRANSFERASE CLASS-III"/>
    <property type="match status" value="1"/>
</dbReference>